<gene>
    <name evidence="1" type="ORF">PHMEG_00015872</name>
</gene>
<evidence type="ECO:0000313" key="2">
    <source>
        <dbReference type="Proteomes" id="UP000198211"/>
    </source>
</evidence>
<reference evidence="2" key="1">
    <citation type="submission" date="2017-03" db="EMBL/GenBank/DDBJ databases">
        <title>Phytopthora megakarya and P. palmivora, two closely related causual agents of cacao black pod achieved similar genome size and gene model numbers by different mechanisms.</title>
        <authorList>
            <person name="Ali S."/>
            <person name="Shao J."/>
            <person name="Larry D.J."/>
            <person name="Kronmiller B."/>
            <person name="Shen D."/>
            <person name="Strem M.D."/>
            <person name="Melnick R.L."/>
            <person name="Guiltinan M.J."/>
            <person name="Tyler B.M."/>
            <person name="Meinhardt L.W."/>
            <person name="Bailey B.A."/>
        </authorList>
    </citation>
    <scope>NUCLEOTIDE SEQUENCE [LARGE SCALE GENOMIC DNA]</scope>
    <source>
        <strain evidence="2">zdho120</strain>
    </source>
</reference>
<organism evidence="1 2">
    <name type="scientific">Phytophthora megakarya</name>
    <dbReference type="NCBI Taxonomy" id="4795"/>
    <lineage>
        <taxon>Eukaryota</taxon>
        <taxon>Sar</taxon>
        <taxon>Stramenopiles</taxon>
        <taxon>Oomycota</taxon>
        <taxon>Peronosporomycetes</taxon>
        <taxon>Peronosporales</taxon>
        <taxon>Peronosporaceae</taxon>
        <taxon>Phytophthora</taxon>
    </lineage>
</organism>
<sequence>MARDWTLQPLGLAIPDELQKLYALATADYPLHDDSALRQMTALELDALDAYMTGRLDLPAPPTFLTCTMSTLKRLAILKFHKEHIEATLIAFVEAKIRLGKHITRQAILRELLAANGGPTQGDKMVKRLMGEALRIVFDGRNTLSFVFASKRAAKPWIGAALKFRTGVLQLHESSLAKPGVQAPPQVAQQYAVRVLGVAVLDPVELLTIFNRATSDNVLDIRQRGMDGLNTVDNDYWTVIFRGLDCPPALRDGTDPASLSTNGTNSLQKMFTIWTRTITVRS</sequence>
<dbReference type="EMBL" id="NBNE01002210">
    <property type="protein sequence ID" value="OWZ11155.1"/>
    <property type="molecule type" value="Genomic_DNA"/>
</dbReference>
<keyword evidence="2" id="KW-1185">Reference proteome</keyword>
<evidence type="ECO:0000313" key="1">
    <source>
        <dbReference type="EMBL" id="OWZ11155.1"/>
    </source>
</evidence>
<dbReference type="AlphaFoldDB" id="A0A225W0N7"/>
<dbReference type="Proteomes" id="UP000198211">
    <property type="component" value="Unassembled WGS sequence"/>
</dbReference>
<accession>A0A225W0N7</accession>
<proteinExistence type="predicted"/>
<dbReference type="OrthoDB" id="127282at2759"/>
<comment type="caution">
    <text evidence="1">The sequence shown here is derived from an EMBL/GenBank/DDBJ whole genome shotgun (WGS) entry which is preliminary data.</text>
</comment>
<protein>
    <submittedName>
        <fullName evidence="1">Uncharacterized protein</fullName>
    </submittedName>
</protein>
<name>A0A225W0N7_9STRA</name>